<dbReference type="InterPro" id="IPR013830">
    <property type="entry name" value="SGNH_hydro"/>
</dbReference>
<organism evidence="2 3">
    <name type="scientific">Nocardia wallacei</name>
    <dbReference type="NCBI Taxonomy" id="480035"/>
    <lineage>
        <taxon>Bacteria</taxon>
        <taxon>Bacillati</taxon>
        <taxon>Actinomycetota</taxon>
        <taxon>Actinomycetes</taxon>
        <taxon>Mycobacteriales</taxon>
        <taxon>Nocardiaceae</taxon>
        <taxon>Nocardia</taxon>
    </lineage>
</organism>
<dbReference type="CDD" id="cd01832">
    <property type="entry name" value="SGNH_hydrolase_like_1"/>
    <property type="match status" value="1"/>
</dbReference>
<protein>
    <submittedName>
        <fullName evidence="2">SGNH hydrolase</fullName>
    </submittedName>
</protein>
<dbReference type="AlphaFoldDB" id="A0A7G1KK78"/>
<dbReference type="GO" id="GO:0016787">
    <property type="term" value="F:hydrolase activity"/>
    <property type="evidence" value="ECO:0007669"/>
    <property type="project" value="UniProtKB-KW"/>
</dbReference>
<keyword evidence="3" id="KW-1185">Reference proteome</keyword>
<sequence>MTSDIAVARPVGRFVALGDSQTEGIGDPDGRGGHRGWADRLAGLLAESCPELMYANLAVRGRRAAQIRAEQLGPAVALVPDLAAVVAGMNDLIRPRFDQEAVLADIDAMFAALTGVGARVVTFTFPDIGGVAPIVRPLSARVRAMNARMRELARRPGVLLVDFEPVAATTDRRVWAEDRLHLNPLGHDLVARAVADRLGVPGADGGWRQPLPPVRRELAESVAAELRWVAFHMAPWIGRRLRGVSSGAELTAKRPGLLPVSD</sequence>
<evidence type="ECO:0000313" key="3">
    <source>
        <dbReference type="Proteomes" id="UP000516173"/>
    </source>
</evidence>
<dbReference type="PANTHER" id="PTHR43784">
    <property type="entry name" value="GDSL-LIKE LIPASE/ACYLHYDROLASE, PUTATIVE (AFU_ORTHOLOGUE AFUA_2G00820)-RELATED"/>
    <property type="match status" value="1"/>
</dbReference>
<evidence type="ECO:0000313" key="2">
    <source>
        <dbReference type="EMBL" id="BCK55508.1"/>
    </source>
</evidence>
<dbReference type="RefSeq" id="WP_232111057.1">
    <property type="nucleotide sequence ID" value="NZ_AP023396.1"/>
</dbReference>
<proteinExistence type="predicted"/>
<dbReference type="SUPFAM" id="SSF52266">
    <property type="entry name" value="SGNH hydrolase"/>
    <property type="match status" value="1"/>
</dbReference>
<dbReference type="Proteomes" id="UP000516173">
    <property type="component" value="Chromosome"/>
</dbReference>
<accession>A0A7G1KK78</accession>
<dbReference type="PANTHER" id="PTHR43784:SF2">
    <property type="entry name" value="GDSL-LIKE LIPASE_ACYLHYDROLASE, PUTATIVE (AFU_ORTHOLOGUE AFUA_2G00820)-RELATED"/>
    <property type="match status" value="1"/>
</dbReference>
<dbReference type="GeneID" id="80347817"/>
<dbReference type="InterPro" id="IPR036514">
    <property type="entry name" value="SGNH_hydro_sf"/>
</dbReference>
<keyword evidence="2" id="KW-0378">Hydrolase</keyword>
<dbReference type="Pfam" id="PF13472">
    <property type="entry name" value="Lipase_GDSL_2"/>
    <property type="match status" value="1"/>
</dbReference>
<feature type="domain" description="SGNH hydrolase-type esterase" evidence="1">
    <location>
        <begin position="16"/>
        <end position="189"/>
    </location>
</feature>
<dbReference type="Gene3D" id="3.40.50.1110">
    <property type="entry name" value="SGNH hydrolase"/>
    <property type="match status" value="1"/>
</dbReference>
<dbReference type="InterPro" id="IPR053140">
    <property type="entry name" value="GDSL_Rv0518-like"/>
</dbReference>
<name>A0A7G1KK78_9NOCA</name>
<dbReference type="KEGG" id="nwl:NWFMUON74_32800"/>
<evidence type="ECO:0000259" key="1">
    <source>
        <dbReference type="Pfam" id="PF13472"/>
    </source>
</evidence>
<gene>
    <name evidence="2" type="ORF">NWFMUON74_32800</name>
</gene>
<dbReference type="EMBL" id="AP023396">
    <property type="protein sequence ID" value="BCK55508.1"/>
    <property type="molecule type" value="Genomic_DNA"/>
</dbReference>
<reference evidence="2 3" key="1">
    <citation type="submission" date="2020-08" db="EMBL/GenBank/DDBJ databases">
        <title>Genome Sequencing of Nocardia wallacei strain FMUON74 and assembly.</title>
        <authorList>
            <person name="Toyokawa M."/>
            <person name="Uesaka K."/>
        </authorList>
    </citation>
    <scope>NUCLEOTIDE SEQUENCE [LARGE SCALE GENOMIC DNA]</scope>
    <source>
        <strain evidence="2 3">FMUON74</strain>
    </source>
</reference>